<organism evidence="1 2">
    <name type="scientific">Fluctibacter corallii</name>
    <dbReference type="NCBI Taxonomy" id="2984329"/>
    <lineage>
        <taxon>Bacteria</taxon>
        <taxon>Pseudomonadati</taxon>
        <taxon>Pseudomonadota</taxon>
        <taxon>Gammaproteobacteria</taxon>
        <taxon>Alteromonadales</taxon>
        <taxon>Alteromonadaceae</taxon>
        <taxon>Fluctibacter</taxon>
    </lineage>
</organism>
<gene>
    <name evidence="1" type="ORF">OE749_15805</name>
</gene>
<dbReference type="Pfam" id="PF14052">
    <property type="entry name" value="Caps_assemb_Wzi"/>
    <property type="match status" value="1"/>
</dbReference>
<dbReference type="EMBL" id="JAOWKX010000009">
    <property type="protein sequence ID" value="MCV2886158.1"/>
    <property type="molecule type" value="Genomic_DNA"/>
</dbReference>
<dbReference type="Gene3D" id="2.40.160.130">
    <property type="entry name" value="Capsule assembly protein Wzi"/>
    <property type="match status" value="1"/>
</dbReference>
<accession>A0ABT3ABX3</accession>
<sequence>MKSVIGLFLVAISSPVFSKGISPYLPIALSPEVELQIDRVMALTPATPLTKPYKTVDLLERLDLIKQSHPVLYTTLSKYLDRYKQTGLTHGAIKLSGSSGDGEVATSVNGRGIPLHSNYQIELGAITYLGPYMYASGGFIYDDVNNLTHHNTHVAVGNQYIQMELGYREHWFSPFKDSAMLVSTHAAPSESITISNATPYTAWDIRFEMFYSQLEEVEQIVLGDETFPGRPRHAGLHLSFSPFDFWTIGLNRTLQFGGGKRSVDVGDVFEALFDPAGKDNVGDANNDDPNFEFGNQQASVTTQFNFDLGMPVSIYAEYAGEDTVDESNFKLGNDSKALGIYLPILSDNISMRYEVTHWADRWYVHHLYPAGYTNDGTIMGHWGGSRRLSSDAIPATAHSMNVMWQFTQDQLVDVTLRTVNNDGSNRAEYERSVEADIRYSFANRYGFWGATLTSGKDTFGESYTRLTGFYRW</sequence>
<dbReference type="Proteomes" id="UP001652504">
    <property type="component" value="Unassembled WGS sequence"/>
</dbReference>
<comment type="caution">
    <text evidence="1">The sequence shown here is derived from an EMBL/GenBank/DDBJ whole genome shotgun (WGS) entry which is preliminary data.</text>
</comment>
<name>A0ABT3ABX3_9ALTE</name>
<proteinExistence type="predicted"/>
<dbReference type="InterPro" id="IPR038636">
    <property type="entry name" value="Wzi_sf"/>
</dbReference>
<keyword evidence="2" id="KW-1185">Reference proteome</keyword>
<dbReference type="InterPro" id="IPR026950">
    <property type="entry name" value="Caps_assemb_Wzi"/>
</dbReference>
<dbReference type="RefSeq" id="WP_263713448.1">
    <property type="nucleotide sequence ID" value="NZ_JAOWKX010000009.1"/>
</dbReference>
<evidence type="ECO:0000313" key="1">
    <source>
        <dbReference type="EMBL" id="MCV2886158.1"/>
    </source>
</evidence>
<protein>
    <submittedName>
        <fullName evidence="1">Capsule assembly Wzi family protein</fullName>
    </submittedName>
</protein>
<reference evidence="1 2" key="1">
    <citation type="submission" date="2022-10" db="EMBL/GenBank/DDBJ databases">
        <title>Aestuariibacter sp. AA17 isolated from Montipora capitata coral fragment.</title>
        <authorList>
            <person name="Emsley S.A."/>
            <person name="Pfannmuller K.M."/>
            <person name="Loughran R.M."/>
            <person name="Shlafstein M."/>
            <person name="Papke E."/>
            <person name="Saw J.H."/>
            <person name="Ushijima B."/>
            <person name="Videau P."/>
        </authorList>
    </citation>
    <scope>NUCLEOTIDE SEQUENCE [LARGE SCALE GENOMIC DNA]</scope>
    <source>
        <strain evidence="1 2">AA17</strain>
    </source>
</reference>
<evidence type="ECO:0000313" key="2">
    <source>
        <dbReference type="Proteomes" id="UP001652504"/>
    </source>
</evidence>